<gene>
    <name evidence="1" type="ORF">RG47T_0116</name>
</gene>
<dbReference type="EMBL" id="MPPL01000001">
    <property type="protein sequence ID" value="OKS84683.1"/>
    <property type="molecule type" value="Genomic_DNA"/>
</dbReference>
<organism evidence="1 2">
    <name type="scientific">Mucilaginibacter polytrichastri</name>
    <dbReference type="NCBI Taxonomy" id="1302689"/>
    <lineage>
        <taxon>Bacteria</taxon>
        <taxon>Pseudomonadati</taxon>
        <taxon>Bacteroidota</taxon>
        <taxon>Sphingobacteriia</taxon>
        <taxon>Sphingobacteriales</taxon>
        <taxon>Sphingobacteriaceae</taxon>
        <taxon>Mucilaginibacter</taxon>
    </lineage>
</organism>
<dbReference type="AlphaFoldDB" id="A0A1Q5ZSG5"/>
<dbReference type="STRING" id="1302689.RG47T_0116"/>
<comment type="caution">
    <text evidence="1">The sequence shown here is derived from an EMBL/GenBank/DDBJ whole genome shotgun (WGS) entry which is preliminary data.</text>
</comment>
<accession>A0A1Q5ZSG5</accession>
<proteinExistence type="predicted"/>
<dbReference type="RefSeq" id="WP_171972451.1">
    <property type="nucleotide sequence ID" value="NZ_FPAM01000008.1"/>
</dbReference>
<protein>
    <submittedName>
        <fullName evidence="1">Uncharacterized protein</fullName>
    </submittedName>
</protein>
<keyword evidence="2" id="KW-1185">Reference proteome</keyword>
<evidence type="ECO:0000313" key="2">
    <source>
        <dbReference type="Proteomes" id="UP000186720"/>
    </source>
</evidence>
<sequence>MEFKIGDLVSTPRGNGYINDIIDNEVIVDLIDGDDHREIFDVSQIALLEE</sequence>
<name>A0A1Q5ZSG5_9SPHI</name>
<reference evidence="1 2" key="1">
    <citation type="submission" date="2016-11" db="EMBL/GenBank/DDBJ databases">
        <title>Whole Genome Sequencing of Mucilaginibacter polytrichastri RG4-7(T) isolated from the moss sample.</title>
        <authorList>
            <person name="Li Y."/>
        </authorList>
    </citation>
    <scope>NUCLEOTIDE SEQUENCE [LARGE SCALE GENOMIC DNA]</scope>
    <source>
        <strain evidence="1 2">RG4-7</strain>
    </source>
</reference>
<dbReference type="Proteomes" id="UP000186720">
    <property type="component" value="Unassembled WGS sequence"/>
</dbReference>
<evidence type="ECO:0000313" key="1">
    <source>
        <dbReference type="EMBL" id="OKS84683.1"/>
    </source>
</evidence>